<dbReference type="RefSeq" id="WP_125755704.1">
    <property type="nucleotide sequence ID" value="NZ_JBHTOK010000075.1"/>
</dbReference>
<keyword evidence="5 8" id="KW-1133">Transmembrane helix</keyword>
<dbReference type="InterPro" id="IPR003445">
    <property type="entry name" value="Cat_transpt"/>
</dbReference>
<organism evidence="9 10">
    <name type="scientific">Lacticaseibacillus hegangensis</name>
    <dbReference type="NCBI Taxonomy" id="2486010"/>
    <lineage>
        <taxon>Bacteria</taxon>
        <taxon>Bacillati</taxon>
        <taxon>Bacillota</taxon>
        <taxon>Bacilli</taxon>
        <taxon>Lactobacillales</taxon>
        <taxon>Lactobacillaceae</taxon>
        <taxon>Lacticaseibacillus</taxon>
    </lineage>
</organism>
<evidence type="ECO:0000256" key="6">
    <source>
        <dbReference type="ARBA" id="ARBA00023065"/>
    </source>
</evidence>
<feature type="transmembrane region" description="Helical" evidence="8">
    <location>
        <begin position="40"/>
        <end position="62"/>
    </location>
</feature>
<keyword evidence="10" id="KW-1185">Reference proteome</keyword>
<keyword evidence="4 8" id="KW-0812">Transmembrane</keyword>
<protein>
    <submittedName>
        <fullName evidence="9">TrkH family potassium uptake protein</fullName>
    </submittedName>
</protein>
<comment type="subcellular location">
    <subcellularLocation>
        <location evidence="1">Cell membrane</location>
        <topology evidence="1">Multi-pass membrane protein</topology>
    </subcellularLocation>
</comment>
<feature type="transmembrane region" description="Helical" evidence="8">
    <location>
        <begin position="12"/>
        <end position="34"/>
    </location>
</feature>
<accession>A0ABW4CY96</accession>
<gene>
    <name evidence="9" type="ORF">ACFQ5K_10365</name>
</gene>
<dbReference type="PANTHER" id="PTHR32024">
    <property type="entry name" value="TRK SYSTEM POTASSIUM UPTAKE PROTEIN TRKG-RELATED"/>
    <property type="match status" value="1"/>
</dbReference>
<proteinExistence type="predicted"/>
<evidence type="ECO:0000256" key="1">
    <source>
        <dbReference type="ARBA" id="ARBA00004651"/>
    </source>
</evidence>
<name>A0ABW4CY96_9LACO</name>
<evidence type="ECO:0000256" key="2">
    <source>
        <dbReference type="ARBA" id="ARBA00022448"/>
    </source>
</evidence>
<keyword evidence="2" id="KW-0813">Transport</keyword>
<feature type="transmembrane region" description="Helical" evidence="8">
    <location>
        <begin position="234"/>
        <end position="257"/>
    </location>
</feature>
<evidence type="ECO:0000256" key="5">
    <source>
        <dbReference type="ARBA" id="ARBA00022989"/>
    </source>
</evidence>
<dbReference type="Pfam" id="PF02386">
    <property type="entry name" value="TrkH"/>
    <property type="match status" value="1"/>
</dbReference>
<evidence type="ECO:0000256" key="3">
    <source>
        <dbReference type="ARBA" id="ARBA00022475"/>
    </source>
</evidence>
<feature type="transmembrane region" description="Helical" evidence="8">
    <location>
        <begin position="359"/>
        <end position="379"/>
    </location>
</feature>
<feature type="transmembrane region" description="Helical" evidence="8">
    <location>
        <begin position="74"/>
        <end position="98"/>
    </location>
</feature>
<feature type="transmembrane region" description="Helical" evidence="8">
    <location>
        <begin position="129"/>
        <end position="149"/>
    </location>
</feature>
<dbReference type="EMBL" id="JBHTOK010000075">
    <property type="protein sequence ID" value="MFD1441779.1"/>
    <property type="molecule type" value="Genomic_DNA"/>
</dbReference>
<evidence type="ECO:0000256" key="4">
    <source>
        <dbReference type="ARBA" id="ARBA00022692"/>
    </source>
</evidence>
<sequence length="461" mass="48570">MRKRHWHLSAPQAILVSFAAMIGIGSALLALPWASQTGQSVGWLTALFTATSAGCVTGLVVVNTMQQWTLFGQLVILALIQLGGIGFITVVAGSLLLFRQRIGLRQRLAIQTLFNQDAPGGMGRLVHQVLRYTLVIEGAGALLLTLGFLAANRGYAVSEALWYGVFHAVSAFCNAGFDIIGMNSLADFQGSWLISLTVMALITLGGLGFPVLYELRRLLKKGRTPLHRRGRLSVNAKLVCLTSLILVGAGTGLFALLEWGNPGTLGELATPQKWLRAAFESVTLRTAGFSTLDQSQLGDLSKLLACGLMFIGGSPAGTAGGVRTITLALLAAAVVSGLRGRLGIVIFGRRIPLALLQRALAVFFALFAVVAAAVLLLHFTEAQSAFQPGLLDLIFEATSATGTVGLTTGLTPHLSSAGRLIIAACMFIGRLSPLTLAIALTARQTRAAHTVDYPAATLFVG</sequence>
<keyword evidence="3" id="KW-1003">Cell membrane</keyword>
<feature type="transmembrane region" description="Helical" evidence="8">
    <location>
        <begin position="192"/>
        <end position="213"/>
    </location>
</feature>
<evidence type="ECO:0000256" key="7">
    <source>
        <dbReference type="ARBA" id="ARBA00023136"/>
    </source>
</evidence>
<dbReference type="PANTHER" id="PTHR32024:SF1">
    <property type="entry name" value="KTR SYSTEM POTASSIUM UPTAKE PROTEIN B"/>
    <property type="match status" value="1"/>
</dbReference>
<keyword evidence="7 8" id="KW-0472">Membrane</keyword>
<reference evidence="10" key="1">
    <citation type="journal article" date="2019" name="Int. J. Syst. Evol. Microbiol.">
        <title>The Global Catalogue of Microorganisms (GCM) 10K type strain sequencing project: providing services to taxonomists for standard genome sequencing and annotation.</title>
        <authorList>
            <consortium name="The Broad Institute Genomics Platform"/>
            <consortium name="The Broad Institute Genome Sequencing Center for Infectious Disease"/>
            <person name="Wu L."/>
            <person name="Ma J."/>
        </authorList>
    </citation>
    <scope>NUCLEOTIDE SEQUENCE [LARGE SCALE GENOMIC DNA]</scope>
    <source>
        <strain evidence="10">CCM 8912</strain>
    </source>
</reference>
<feature type="transmembrane region" description="Helical" evidence="8">
    <location>
        <begin position="325"/>
        <end position="347"/>
    </location>
</feature>
<feature type="transmembrane region" description="Helical" evidence="8">
    <location>
        <begin position="161"/>
        <end position="180"/>
    </location>
</feature>
<feature type="transmembrane region" description="Helical" evidence="8">
    <location>
        <begin position="420"/>
        <end position="440"/>
    </location>
</feature>
<keyword evidence="6" id="KW-0406">Ion transport</keyword>
<dbReference type="Proteomes" id="UP001597212">
    <property type="component" value="Unassembled WGS sequence"/>
</dbReference>
<evidence type="ECO:0000313" key="10">
    <source>
        <dbReference type="Proteomes" id="UP001597212"/>
    </source>
</evidence>
<comment type="caution">
    <text evidence="9">The sequence shown here is derived from an EMBL/GenBank/DDBJ whole genome shotgun (WGS) entry which is preliminary data.</text>
</comment>
<evidence type="ECO:0000313" key="9">
    <source>
        <dbReference type="EMBL" id="MFD1441779.1"/>
    </source>
</evidence>
<evidence type="ECO:0000256" key="8">
    <source>
        <dbReference type="SAM" id="Phobius"/>
    </source>
</evidence>